<dbReference type="PANTHER" id="PTHR30137:SF6">
    <property type="entry name" value="LUCIFERASE-LIKE MONOOXYGENASE"/>
    <property type="match status" value="1"/>
</dbReference>
<evidence type="ECO:0000256" key="1">
    <source>
        <dbReference type="ARBA" id="ARBA00007789"/>
    </source>
</evidence>
<sequence length="335" mass="37466">MVKLGILDYAQIDEGSSSKEALNNTIKLAQYCESLGYERFWVAEHHNVPAFASSSPELLMMKLLAHTEKIRIGSGGVMLPHYAPLKVAENFRILEAYYPHRVDLGMGNSRGTSQVYAALNEDKSFKQNYEQKIVDIQAFLTDSLDQDHAQHGIAANPVIEHRPQMWLLSSSVKSARIAARLGLGYCFGVFPYASKDRLQVGIEACQVYRDEFKPSAFMTEPIVSVAPFLAVAETEDEGLAFAEALDLWLLGLDNFSELKQFPSIETARHFNYSDTDRQAITRNRIRSVVGGIESVTAQLKSYVNQLQADELLLVPLMPGFNNRKKAIELLAEAFK</sequence>
<keyword evidence="4" id="KW-1185">Reference proteome</keyword>
<proteinExistence type="predicted"/>
<evidence type="ECO:0000259" key="2">
    <source>
        <dbReference type="Pfam" id="PF00296"/>
    </source>
</evidence>
<dbReference type="EMBL" id="JACBXQ010000002">
    <property type="protein sequence ID" value="MBG9986096.1"/>
    <property type="molecule type" value="Genomic_DNA"/>
</dbReference>
<dbReference type="Proteomes" id="UP000721415">
    <property type="component" value="Unassembled WGS sequence"/>
</dbReference>
<dbReference type="InterPro" id="IPR011251">
    <property type="entry name" value="Luciferase-like_dom"/>
</dbReference>
<name>A0ABS0LPM0_9LACT</name>
<comment type="caution">
    <text evidence="3">The sequence shown here is derived from an EMBL/GenBank/DDBJ whole genome shotgun (WGS) entry which is preliminary data.</text>
</comment>
<accession>A0ABS0LPM0</accession>
<dbReference type="InterPro" id="IPR050766">
    <property type="entry name" value="Bact_Lucif_Oxidored"/>
</dbReference>
<dbReference type="InterPro" id="IPR019949">
    <property type="entry name" value="CmoO-like"/>
</dbReference>
<comment type="similarity">
    <text evidence="1">To bacterial alkanal monooxygenase alpha and beta chains.</text>
</comment>
<feature type="domain" description="Luciferase-like" evidence="2">
    <location>
        <begin position="3"/>
        <end position="303"/>
    </location>
</feature>
<dbReference type="CDD" id="cd00347">
    <property type="entry name" value="Flavin_utilizing_monoxygenases"/>
    <property type="match status" value="1"/>
</dbReference>
<dbReference type="RefSeq" id="WP_197115013.1">
    <property type="nucleotide sequence ID" value="NZ_JACBXQ010000002.1"/>
</dbReference>
<reference evidence="3 4" key="1">
    <citation type="submission" date="2020-07" db="EMBL/GenBank/DDBJ databases">
        <title>Facklamia lactis sp. nov., isolated from raw milk.</title>
        <authorList>
            <person name="Doll E.V."/>
            <person name="Huptas C."/>
            <person name="Staib L."/>
            <person name="Wenning M."/>
            <person name="Scherer S."/>
        </authorList>
    </citation>
    <scope>NUCLEOTIDE SEQUENCE [LARGE SCALE GENOMIC DNA]</scope>
    <source>
        <strain evidence="3 4">DSM 111018</strain>
    </source>
</reference>
<dbReference type="InterPro" id="IPR036661">
    <property type="entry name" value="Luciferase-like_sf"/>
</dbReference>
<dbReference type="PANTHER" id="PTHR30137">
    <property type="entry name" value="LUCIFERASE-LIKE MONOOXYGENASE"/>
    <property type="match status" value="1"/>
</dbReference>
<dbReference type="NCBIfam" id="TIGR03558">
    <property type="entry name" value="oxido_grp_1"/>
    <property type="match status" value="1"/>
</dbReference>
<organism evidence="3 4">
    <name type="scientific">Facklamia lactis</name>
    <dbReference type="NCBI Taxonomy" id="2749967"/>
    <lineage>
        <taxon>Bacteria</taxon>
        <taxon>Bacillati</taxon>
        <taxon>Bacillota</taxon>
        <taxon>Bacilli</taxon>
        <taxon>Lactobacillales</taxon>
        <taxon>Aerococcaceae</taxon>
        <taxon>Facklamia</taxon>
    </lineage>
</organism>
<dbReference type="SUPFAM" id="SSF51679">
    <property type="entry name" value="Bacterial luciferase-like"/>
    <property type="match status" value="1"/>
</dbReference>
<dbReference type="Pfam" id="PF00296">
    <property type="entry name" value="Bac_luciferase"/>
    <property type="match status" value="1"/>
</dbReference>
<dbReference type="Gene3D" id="3.20.20.30">
    <property type="entry name" value="Luciferase-like domain"/>
    <property type="match status" value="1"/>
</dbReference>
<evidence type="ECO:0000313" key="3">
    <source>
        <dbReference type="EMBL" id="MBG9986096.1"/>
    </source>
</evidence>
<evidence type="ECO:0000313" key="4">
    <source>
        <dbReference type="Proteomes" id="UP000721415"/>
    </source>
</evidence>
<gene>
    <name evidence="3" type="ORF">HZY91_04215</name>
</gene>
<protein>
    <submittedName>
        <fullName evidence="3">LLM class flavin-dependent oxidoreductase</fullName>
    </submittedName>
</protein>